<dbReference type="GO" id="GO:0004144">
    <property type="term" value="F:diacylglycerol O-acyltransferase activity"/>
    <property type="evidence" value="ECO:0007669"/>
    <property type="project" value="UniProtKB-EC"/>
</dbReference>
<evidence type="ECO:0000259" key="13">
    <source>
        <dbReference type="Pfam" id="PF06974"/>
    </source>
</evidence>
<comment type="pathway">
    <text evidence="4">Lipid metabolism.</text>
</comment>
<dbReference type="Proteomes" id="UP001161247">
    <property type="component" value="Chromosome 4"/>
</dbReference>
<keyword evidence="15" id="KW-1185">Reference proteome</keyword>
<dbReference type="AlphaFoldDB" id="A0AAV1D2S2"/>
<comment type="pathway">
    <text evidence="3">Glycerolipid metabolism; triacylglycerol biosynthesis.</text>
</comment>
<dbReference type="GO" id="GO:0019432">
    <property type="term" value="P:triglyceride biosynthetic process"/>
    <property type="evidence" value="ECO:0007669"/>
    <property type="project" value="TreeGrafter"/>
</dbReference>
<proteinExistence type="inferred from homology"/>
<evidence type="ECO:0000259" key="12">
    <source>
        <dbReference type="Pfam" id="PF03007"/>
    </source>
</evidence>
<comment type="subcellular location">
    <subcellularLocation>
        <location evidence="1">Cell membrane</location>
        <topology evidence="1">Single-pass membrane protein</topology>
    </subcellularLocation>
    <subcellularLocation>
        <location evidence="2">Endoplasmic reticulum membrane</location>
    </subcellularLocation>
</comment>
<keyword evidence="6" id="KW-0256">Endoplasmic reticulum</keyword>
<dbReference type="GO" id="GO:0005789">
    <property type="term" value="C:endoplasmic reticulum membrane"/>
    <property type="evidence" value="ECO:0007669"/>
    <property type="project" value="UniProtKB-SubCell"/>
</dbReference>
<dbReference type="PANTHER" id="PTHR31650">
    <property type="entry name" value="O-ACYLTRANSFERASE (WSD1-LIKE) FAMILY PROTEIN"/>
    <property type="match status" value="1"/>
</dbReference>
<evidence type="ECO:0000313" key="14">
    <source>
        <dbReference type="EMBL" id="CAI9101143.1"/>
    </source>
</evidence>
<evidence type="ECO:0000256" key="11">
    <source>
        <dbReference type="SAM" id="MobiDB-lite"/>
    </source>
</evidence>
<feature type="domain" description="O-acyltransferase WSD1 C-terminal" evidence="13">
    <location>
        <begin position="374"/>
        <end position="518"/>
    </location>
</feature>
<evidence type="ECO:0000256" key="10">
    <source>
        <dbReference type="ARBA" id="ARBA00048109"/>
    </source>
</evidence>
<evidence type="ECO:0000256" key="6">
    <source>
        <dbReference type="ARBA" id="ARBA00022824"/>
    </source>
</evidence>
<protein>
    <submittedName>
        <fullName evidence="14">OLC1v1038402C1</fullName>
    </submittedName>
</protein>
<accession>A0AAV1D2S2</accession>
<dbReference type="Pfam" id="PF03007">
    <property type="entry name" value="WS_DGAT_cat"/>
    <property type="match status" value="1"/>
</dbReference>
<evidence type="ECO:0000313" key="15">
    <source>
        <dbReference type="Proteomes" id="UP001161247"/>
    </source>
</evidence>
<name>A0AAV1D2S2_OLDCO</name>
<comment type="catalytic activity">
    <reaction evidence="10">
        <text>an acyl-CoA + a 1,2-diacyl-sn-glycerol = a triacyl-sn-glycerol + CoA</text>
        <dbReference type="Rhea" id="RHEA:10868"/>
        <dbReference type="ChEBI" id="CHEBI:17815"/>
        <dbReference type="ChEBI" id="CHEBI:57287"/>
        <dbReference type="ChEBI" id="CHEBI:58342"/>
        <dbReference type="ChEBI" id="CHEBI:64615"/>
        <dbReference type="EC" id="2.3.1.20"/>
    </reaction>
</comment>
<dbReference type="InterPro" id="IPR009721">
    <property type="entry name" value="O-acyltransferase_WSD1_C"/>
</dbReference>
<evidence type="ECO:0000256" key="7">
    <source>
        <dbReference type="ARBA" id="ARBA00023315"/>
    </source>
</evidence>
<organism evidence="14 15">
    <name type="scientific">Oldenlandia corymbosa var. corymbosa</name>
    <dbReference type="NCBI Taxonomy" id="529605"/>
    <lineage>
        <taxon>Eukaryota</taxon>
        <taxon>Viridiplantae</taxon>
        <taxon>Streptophyta</taxon>
        <taxon>Embryophyta</taxon>
        <taxon>Tracheophyta</taxon>
        <taxon>Spermatophyta</taxon>
        <taxon>Magnoliopsida</taxon>
        <taxon>eudicotyledons</taxon>
        <taxon>Gunneridae</taxon>
        <taxon>Pentapetalae</taxon>
        <taxon>asterids</taxon>
        <taxon>lamiids</taxon>
        <taxon>Gentianales</taxon>
        <taxon>Rubiaceae</taxon>
        <taxon>Rubioideae</taxon>
        <taxon>Spermacoceae</taxon>
        <taxon>Hedyotis-Oldenlandia complex</taxon>
        <taxon>Oldenlandia</taxon>
    </lineage>
</organism>
<dbReference type="GO" id="GO:0047196">
    <property type="term" value="F:long-chain-alcohol O-fatty-acyltransferase activity"/>
    <property type="evidence" value="ECO:0007669"/>
    <property type="project" value="UniProtKB-EC"/>
</dbReference>
<dbReference type="Pfam" id="PF06974">
    <property type="entry name" value="WS_DGAT_C"/>
    <property type="match status" value="1"/>
</dbReference>
<gene>
    <name evidence="14" type="ORF">OLC1_LOCUS10805</name>
</gene>
<evidence type="ECO:0000256" key="8">
    <source>
        <dbReference type="ARBA" id="ARBA00024360"/>
    </source>
</evidence>
<keyword evidence="7" id="KW-0012">Acyltransferase</keyword>
<evidence type="ECO:0000256" key="1">
    <source>
        <dbReference type="ARBA" id="ARBA00004162"/>
    </source>
</evidence>
<dbReference type="GO" id="GO:0005886">
    <property type="term" value="C:plasma membrane"/>
    <property type="evidence" value="ECO:0007669"/>
    <property type="project" value="UniProtKB-SubCell"/>
</dbReference>
<feature type="domain" description="O-acyltransferase WSD1-like N-terminal" evidence="12">
    <location>
        <begin position="75"/>
        <end position="306"/>
    </location>
</feature>
<evidence type="ECO:0000256" key="2">
    <source>
        <dbReference type="ARBA" id="ARBA00004586"/>
    </source>
</evidence>
<sequence length="525" mass="59125">MDSSGGLRWRRLGSLKPIQTKKGAGKSYKKAEEDEQPLSPSARLFHEPDFNVHVTAIMGGDSPICPRLIKDNLVLSIQKHPRFSSLHVTDAKTGEMKWVRTKVDIEKHVLLRDITPLDLEQFGSPEKILEEYVYNLTKSSLDKSKPLWELHILNLESSEIGRTGGFGIFRIHHSLGDGTSLMSLLLACTRQVDDPEKLPTIPGQDKNKKKILESATTNRSTPGIKLFGMIWECVKRIWFLVELMWNTLVDVVMFGATTFFLKDTDTPIKALPGSEFRPRRIVFRVVSLDDMKLIKNVMKMTINDVALGVTQAGLSRYLNRRYAEEKGHDNGATEKNNNLPKNIRLRSTLLINLRPSPGIQALADMMEKDTEAKWGNWIGFVLLPFKIELRDDPLDYVREAKSTIDRKKRSLEAVYTFSISELVLKFLGIKASSALSHKIITRTTMCFSNLVGPQEEIGFYGHKISYLASGSYGQPHALMINYQSYASKMSVVLSVDESVIPDPHQLLDDIQESLQLIKDAAIAAS</sequence>
<dbReference type="InterPro" id="IPR004255">
    <property type="entry name" value="O-acyltransferase_WSD1_N"/>
</dbReference>
<dbReference type="InterPro" id="IPR045034">
    <property type="entry name" value="O-acyltransferase_WSD1-like"/>
</dbReference>
<evidence type="ECO:0000256" key="4">
    <source>
        <dbReference type="ARBA" id="ARBA00005189"/>
    </source>
</evidence>
<dbReference type="EMBL" id="OX459121">
    <property type="protein sequence ID" value="CAI9101143.1"/>
    <property type="molecule type" value="Genomic_DNA"/>
</dbReference>
<reference evidence="14" key="1">
    <citation type="submission" date="2023-03" db="EMBL/GenBank/DDBJ databases">
        <authorList>
            <person name="Julca I."/>
        </authorList>
    </citation>
    <scope>NUCLEOTIDE SEQUENCE</scope>
</reference>
<comment type="catalytic activity">
    <reaction evidence="9">
        <text>a long chain fatty alcohol + a fatty acyl-CoA = a long-chain alcohol wax ester + CoA</text>
        <dbReference type="Rhea" id="RHEA:38443"/>
        <dbReference type="ChEBI" id="CHEBI:17135"/>
        <dbReference type="ChEBI" id="CHEBI:57287"/>
        <dbReference type="ChEBI" id="CHEBI:77636"/>
        <dbReference type="ChEBI" id="CHEBI:235323"/>
        <dbReference type="EC" id="2.3.1.75"/>
    </reaction>
</comment>
<dbReference type="PANTHER" id="PTHR31650:SF74">
    <property type="entry name" value="O-ACYLTRANSFERASE WSD1-LIKE"/>
    <property type="match status" value="1"/>
</dbReference>
<dbReference type="SUPFAM" id="SSF52777">
    <property type="entry name" value="CoA-dependent acyltransferases"/>
    <property type="match status" value="1"/>
</dbReference>
<keyword evidence="5" id="KW-0808">Transferase</keyword>
<evidence type="ECO:0000256" key="5">
    <source>
        <dbReference type="ARBA" id="ARBA00022679"/>
    </source>
</evidence>
<evidence type="ECO:0000256" key="3">
    <source>
        <dbReference type="ARBA" id="ARBA00004771"/>
    </source>
</evidence>
<comment type="similarity">
    <text evidence="8">In the N-terminal section; belongs to the long-chain O-acyltransferase family.</text>
</comment>
<feature type="region of interest" description="Disordered" evidence="11">
    <location>
        <begin position="1"/>
        <end position="42"/>
    </location>
</feature>
<evidence type="ECO:0000256" key="9">
    <source>
        <dbReference type="ARBA" id="ARBA00047604"/>
    </source>
</evidence>